<feature type="domain" description="Glycosyltransferase 2-like" evidence="1">
    <location>
        <begin position="4"/>
        <end position="176"/>
    </location>
</feature>
<dbReference type="RefSeq" id="WP_181887859.1">
    <property type="nucleotide sequence ID" value="NZ_CP059472.1"/>
</dbReference>
<dbReference type="GO" id="GO:0016758">
    <property type="term" value="F:hexosyltransferase activity"/>
    <property type="evidence" value="ECO:0007669"/>
    <property type="project" value="UniProtKB-ARBA"/>
</dbReference>
<dbReference type="Proteomes" id="UP000539710">
    <property type="component" value="Unassembled WGS sequence"/>
</dbReference>
<keyword evidence="5" id="KW-1185">Reference proteome</keyword>
<dbReference type="PANTHER" id="PTHR22916:SF3">
    <property type="entry name" value="UDP-GLCNAC:BETAGAL BETA-1,3-N-ACETYLGLUCOSAMINYLTRANSFERASE-LIKE PROTEIN 1"/>
    <property type="match status" value="1"/>
</dbReference>
<dbReference type="AlphaFoldDB" id="A0A7D7QDW8"/>
<dbReference type="PANTHER" id="PTHR22916">
    <property type="entry name" value="GLYCOSYLTRANSFERASE"/>
    <property type="match status" value="1"/>
</dbReference>
<name>A0A7D7QDW8_9FLAO</name>
<proteinExistence type="predicted"/>
<keyword evidence="2" id="KW-0808">Transferase</keyword>
<dbReference type="Proteomes" id="UP000515349">
    <property type="component" value="Chromosome"/>
</dbReference>
<dbReference type="InterPro" id="IPR029044">
    <property type="entry name" value="Nucleotide-diphossugar_trans"/>
</dbReference>
<accession>A0A7D7QDW8</accession>
<dbReference type="Pfam" id="PF00535">
    <property type="entry name" value="Glycos_transf_2"/>
    <property type="match status" value="1"/>
</dbReference>
<organism evidence="3 4">
    <name type="scientific">Marnyiella aurantia</name>
    <dbReference type="NCBI Taxonomy" id="2758037"/>
    <lineage>
        <taxon>Bacteria</taxon>
        <taxon>Pseudomonadati</taxon>
        <taxon>Bacteroidota</taxon>
        <taxon>Flavobacteriia</taxon>
        <taxon>Flavobacteriales</taxon>
        <taxon>Weeksellaceae</taxon>
        <taxon>Marnyiella</taxon>
    </lineage>
</organism>
<reference evidence="3 4" key="1">
    <citation type="submission" date="2020-07" db="EMBL/GenBank/DDBJ databases">
        <title>Chryseobacterium sp.cx-624.</title>
        <authorList>
            <person name="Yang C."/>
        </authorList>
    </citation>
    <scope>NUCLEOTIDE SEQUENCE [LARGE SCALE GENOMIC DNA]</scope>
    <source>
        <strain evidence="4">cx-624</strain>
        <strain evidence="3">Cx-624</strain>
    </source>
</reference>
<evidence type="ECO:0000259" key="1">
    <source>
        <dbReference type="Pfam" id="PF00535"/>
    </source>
</evidence>
<reference evidence="2" key="3">
    <citation type="submission" date="2020-07" db="EMBL/GenBank/DDBJ databases">
        <authorList>
            <person name="Yang C."/>
        </authorList>
    </citation>
    <scope>NUCLEOTIDE SEQUENCE</scope>
    <source>
        <strain evidence="2">Cx-624</strain>
    </source>
</reference>
<dbReference type="Gene3D" id="3.90.550.10">
    <property type="entry name" value="Spore Coat Polysaccharide Biosynthesis Protein SpsA, Chain A"/>
    <property type="match status" value="1"/>
</dbReference>
<gene>
    <name evidence="3" type="ORF">H1R16_06210</name>
    <name evidence="2" type="ORF">H2507_11315</name>
</gene>
<dbReference type="CDD" id="cd04196">
    <property type="entry name" value="GT_2_like_d"/>
    <property type="match status" value="1"/>
</dbReference>
<sequence length="321" mass="37726">MRTSVALCTYNGEKYLQEQLDSILNQNLPVDEIVVCDDGSTDRTVKILQEYELKYPEIFRIYKNEKNLRSVKNFEKAISLCKHEIIFLSDQDDLWVSTKTEIMLQYFREHPEIAVLCSNGFGIDDYGKELDVITIWDVPQFLRESKIQVDYFKMISYVGNIATGATMAVRRNFTEKLLPFPVKQGFHHDEWMALVGSYYQKFDLIPDRLIKYRLHQDQQVGGISYPNTEDTKKQLIRFFNLFGHNRNFAAYKKLLKRLTESYSKAQDFAKNGIKHELVDQQLSDAVYLYRQTQSELRRKYPVRAFILSHLDSITGKRQLKP</sequence>
<evidence type="ECO:0000313" key="4">
    <source>
        <dbReference type="Proteomes" id="UP000515349"/>
    </source>
</evidence>
<evidence type="ECO:0000313" key="3">
    <source>
        <dbReference type="EMBL" id="QMS97341.1"/>
    </source>
</evidence>
<dbReference type="EMBL" id="CP059472">
    <property type="protein sequence ID" value="QMS97341.1"/>
    <property type="molecule type" value="Genomic_DNA"/>
</dbReference>
<reference evidence="5" key="2">
    <citation type="submission" date="2020-07" db="EMBL/GenBank/DDBJ databases">
        <title>Flavobacterium sp. xlx-214.</title>
        <authorList>
            <person name="Yang C."/>
        </authorList>
    </citation>
    <scope>NUCLEOTIDE SEQUENCE [LARGE SCALE GENOMIC DNA]</scope>
    <source>
        <strain evidence="5">CX-624</strain>
    </source>
</reference>
<evidence type="ECO:0000313" key="2">
    <source>
        <dbReference type="EMBL" id="MBA5247757.1"/>
    </source>
</evidence>
<protein>
    <submittedName>
        <fullName evidence="3">Glycosyltransferase family 2 protein</fullName>
    </submittedName>
</protein>
<dbReference type="InterPro" id="IPR001173">
    <property type="entry name" value="Glyco_trans_2-like"/>
</dbReference>
<dbReference type="KEGG" id="cbau:H1R16_06210"/>
<dbReference type="SUPFAM" id="SSF53448">
    <property type="entry name" value="Nucleotide-diphospho-sugar transferases"/>
    <property type="match status" value="1"/>
</dbReference>
<evidence type="ECO:0000313" key="5">
    <source>
        <dbReference type="Proteomes" id="UP000539710"/>
    </source>
</evidence>
<dbReference type="EMBL" id="JACEUX010000004">
    <property type="protein sequence ID" value="MBA5247757.1"/>
    <property type="molecule type" value="Genomic_DNA"/>
</dbReference>